<accession>A0AAX4NYH8</accession>
<dbReference type="PANTHER" id="PTHR31531:SF2">
    <property type="entry name" value="E3 UBIQUITIN-PROTEIN LIGASE E3D"/>
    <property type="match status" value="1"/>
</dbReference>
<dbReference type="GO" id="GO:0031624">
    <property type="term" value="F:ubiquitin conjugating enzyme binding"/>
    <property type="evidence" value="ECO:0007669"/>
    <property type="project" value="TreeGrafter"/>
</dbReference>
<dbReference type="GO" id="GO:0030332">
    <property type="term" value="F:cyclin binding"/>
    <property type="evidence" value="ECO:0007669"/>
    <property type="project" value="TreeGrafter"/>
</dbReference>
<dbReference type="EMBL" id="CP151501">
    <property type="protein sequence ID" value="WZN58562.1"/>
    <property type="molecule type" value="Genomic_DNA"/>
</dbReference>
<dbReference type="Proteomes" id="UP001472866">
    <property type="component" value="Chromosome 01"/>
</dbReference>
<protein>
    <submittedName>
        <fullName evidence="1">HECT-like Ubiquitin-conjugating enzyme</fullName>
    </submittedName>
</protein>
<name>A0AAX4NYH8_9CHLO</name>
<evidence type="ECO:0000313" key="1">
    <source>
        <dbReference type="EMBL" id="WZN58562.1"/>
    </source>
</evidence>
<evidence type="ECO:0000313" key="2">
    <source>
        <dbReference type="Proteomes" id="UP001472866"/>
    </source>
</evidence>
<dbReference type="GO" id="GO:0000151">
    <property type="term" value="C:ubiquitin ligase complex"/>
    <property type="evidence" value="ECO:0007669"/>
    <property type="project" value="TreeGrafter"/>
</dbReference>
<dbReference type="GO" id="GO:0006513">
    <property type="term" value="P:protein monoubiquitination"/>
    <property type="evidence" value="ECO:0007669"/>
    <property type="project" value="TreeGrafter"/>
</dbReference>
<organism evidence="1 2">
    <name type="scientific">Chloropicon roscoffensis</name>
    <dbReference type="NCBI Taxonomy" id="1461544"/>
    <lineage>
        <taxon>Eukaryota</taxon>
        <taxon>Viridiplantae</taxon>
        <taxon>Chlorophyta</taxon>
        <taxon>Chloropicophyceae</taxon>
        <taxon>Chloropicales</taxon>
        <taxon>Chloropicaceae</taxon>
        <taxon>Chloropicon</taxon>
    </lineage>
</organism>
<dbReference type="GO" id="GO:0005829">
    <property type="term" value="C:cytosol"/>
    <property type="evidence" value="ECO:0007669"/>
    <property type="project" value="TreeGrafter"/>
</dbReference>
<dbReference type="GO" id="GO:0005634">
    <property type="term" value="C:nucleus"/>
    <property type="evidence" value="ECO:0007669"/>
    <property type="project" value="TreeGrafter"/>
</dbReference>
<sequence>MAVEVVAEYLSGIGSVRATVFQSSEARETVVLEDVALLPESPQSTTPTDHDQGTRLALVVGVGVLAERENSRTDASSMALEMTTTTTTTATVEVSGLVVDQRYVQRAGGHFEVKARVAGEEGLRKDLRSGHVDARVADERRALESAGSGCGELRCAKCGSTCARFERVDRLPSSTWMDSATRWFCACSGVENALLYLEQVEDGMRPDRGKCLLGETVVVVSVDDVVATARGDLRQQQDRTTEDLRCSQCGSVLGIVASWQSTQGGGDGEGERAATLFKYALSAKLPGECPEDVFSGYTPSNSLAYDLAQACHSAQTMNFLVREEGGAGRAIRMTVLSPRVVLGHARIGDGGLQASTWAGPCMKVLYEIVREGELAGREGEAMEVTVPSEVGSELASRLRESTATLFPEGCAAHGGRSIGYLSLLCPLGGSSNILRVR</sequence>
<dbReference type="Pfam" id="PF09814">
    <property type="entry name" value="HECT_2"/>
    <property type="match status" value="1"/>
</dbReference>
<dbReference type="GO" id="GO:0000209">
    <property type="term" value="P:protein polyubiquitination"/>
    <property type="evidence" value="ECO:0007669"/>
    <property type="project" value="TreeGrafter"/>
</dbReference>
<keyword evidence="2" id="KW-1185">Reference proteome</keyword>
<reference evidence="1 2" key="1">
    <citation type="submission" date="2024-03" db="EMBL/GenBank/DDBJ databases">
        <title>Complete genome sequence of the green alga Chloropicon roscoffensis RCC1871.</title>
        <authorList>
            <person name="Lemieux C."/>
            <person name="Pombert J.-F."/>
            <person name="Otis C."/>
            <person name="Turmel M."/>
        </authorList>
    </citation>
    <scope>NUCLEOTIDE SEQUENCE [LARGE SCALE GENOMIC DNA]</scope>
    <source>
        <strain evidence="1 2">RCC1871</strain>
    </source>
</reference>
<dbReference type="PANTHER" id="PTHR31531">
    <property type="entry name" value="E3 UBIQUITIN-PROTEIN LIGASE E3D FAMILY MEMBER"/>
    <property type="match status" value="1"/>
</dbReference>
<dbReference type="GO" id="GO:0043161">
    <property type="term" value="P:proteasome-mediated ubiquitin-dependent protein catabolic process"/>
    <property type="evidence" value="ECO:0007669"/>
    <property type="project" value="TreeGrafter"/>
</dbReference>
<dbReference type="GO" id="GO:0051865">
    <property type="term" value="P:protein autoubiquitination"/>
    <property type="evidence" value="ECO:0007669"/>
    <property type="project" value="TreeGrafter"/>
</dbReference>
<dbReference type="InterPro" id="IPR019193">
    <property type="entry name" value="UBQ-conj_enz_E2-bd_prot"/>
</dbReference>
<dbReference type="GO" id="GO:0061630">
    <property type="term" value="F:ubiquitin protein ligase activity"/>
    <property type="evidence" value="ECO:0007669"/>
    <property type="project" value="TreeGrafter"/>
</dbReference>
<proteinExistence type="predicted"/>
<dbReference type="AlphaFoldDB" id="A0AAX4NYH8"/>
<gene>
    <name evidence="1" type="ORF">HKI87_01g00860</name>
</gene>